<evidence type="ECO:0000313" key="2">
    <source>
        <dbReference type="EMBL" id="TDL22183.1"/>
    </source>
</evidence>
<accession>A0A4Y7Q3F6</accession>
<feature type="compositionally biased region" description="Basic and acidic residues" evidence="1">
    <location>
        <begin position="26"/>
        <end position="39"/>
    </location>
</feature>
<dbReference type="Proteomes" id="UP000294933">
    <property type="component" value="Unassembled WGS sequence"/>
</dbReference>
<sequence>MSINQENAAATGVQGQIDPTTSAHAEGVREPSDVVEPTRVDSPTPQAATQPETSEGTTDTAGSPTWKEQVVGYAKKTRGTLLGKPEVKETGQKIIQGEIPAKQTM</sequence>
<keyword evidence="3" id="KW-1185">Reference proteome</keyword>
<dbReference type="VEuPathDB" id="FungiDB:BD410DRAFT_788897"/>
<organism evidence="2 3">
    <name type="scientific">Rickenella mellea</name>
    <dbReference type="NCBI Taxonomy" id="50990"/>
    <lineage>
        <taxon>Eukaryota</taxon>
        <taxon>Fungi</taxon>
        <taxon>Dikarya</taxon>
        <taxon>Basidiomycota</taxon>
        <taxon>Agaricomycotina</taxon>
        <taxon>Agaricomycetes</taxon>
        <taxon>Hymenochaetales</taxon>
        <taxon>Rickenellaceae</taxon>
        <taxon>Rickenella</taxon>
    </lineage>
</organism>
<feature type="compositionally biased region" description="Polar residues" evidence="1">
    <location>
        <begin position="1"/>
        <end position="23"/>
    </location>
</feature>
<feature type="compositionally biased region" description="Polar residues" evidence="1">
    <location>
        <begin position="41"/>
        <end position="63"/>
    </location>
</feature>
<protein>
    <submittedName>
        <fullName evidence="2">Uncharacterized protein</fullName>
    </submittedName>
</protein>
<feature type="region of interest" description="Disordered" evidence="1">
    <location>
        <begin position="1"/>
        <end position="69"/>
    </location>
</feature>
<evidence type="ECO:0000313" key="3">
    <source>
        <dbReference type="Proteomes" id="UP000294933"/>
    </source>
</evidence>
<dbReference type="OrthoDB" id="3361009at2759"/>
<reference evidence="2 3" key="1">
    <citation type="submission" date="2018-06" db="EMBL/GenBank/DDBJ databases">
        <title>A transcriptomic atlas of mushroom development highlights an independent origin of complex multicellularity.</title>
        <authorList>
            <consortium name="DOE Joint Genome Institute"/>
            <person name="Krizsan K."/>
            <person name="Almasi E."/>
            <person name="Merenyi Z."/>
            <person name="Sahu N."/>
            <person name="Viragh M."/>
            <person name="Koszo T."/>
            <person name="Mondo S."/>
            <person name="Kiss B."/>
            <person name="Balint B."/>
            <person name="Kues U."/>
            <person name="Barry K."/>
            <person name="Hegedus J.C."/>
            <person name="Henrissat B."/>
            <person name="Johnson J."/>
            <person name="Lipzen A."/>
            <person name="Ohm R."/>
            <person name="Nagy I."/>
            <person name="Pangilinan J."/>
            <person name="Yan J."/>
            <person name="Xiong Y."/>
            <person name="Grigoriev I.V."/>
            <person name="Hibbett D.S."/>
            <person name="Nagy L.G."/>
        </authorList>
    </citation>
    <scope>NUCLEOTIDE SEQUENCE [LARGE SCALE GENOMIC DNA]</scope>
    <source>
        <strain evidence="2 3">SZMC22713</strain>
    </source>
</reference>
<dbReference type="AlphaFoldDB" id="A0A4Y7Q3F6"/>
<evidence type="ECO:0000256" key="1">
    <source>
        <dbReference type="SAM" id="MobiDB-lite"/>
    </source>
</evidence>
<proteinExistence type="predicted"/>
<gene>
    <name evidence="2" type="ORF">BD410DRAFT_788897</name>
</gene>
<name>A0A4Y7Q3F6_9AGAM</name>
<dbReference type="EMBL" id="ML170176">
    <property type="protein sequence ID" value="TDL22183.1"/>
    <property type="molecule type" value="Genomic_DNA"/>
</dbReference>